<evidence type="ECO:0000313" key="1">
    <source>
        <dbReference type="EMBL" id="KAH7866875.1"/>
    </source>
</evidence>
<evidence type="ECO:0000313" key="2">
    <source>
        <dbReference type="Proteomes" id="UP000828048"/>
    </source>
</evidence>
<proteinExistence type="predicted"/>
<sequence>MLMVGIQKLEIWLELADSNTGNVRFFVSRFGNSTPLESVDDVIYMINLRSIFGREEVSVLLNRSVKSPKSVAPIAEYLPALKEAKLLVEDYKLQVLCYATKDLSLKKAVSNLIIPGLVDQICTMKNTISPNLLGQHPLVS</sequence>
<dbReference type="EMBL" id="CM037159">
    <property type="protein sequence ID" value="KAH7866875.1"/>
    <property type="molecule type" value="Genomic_DNA"/>
</dbReference>
<reference evidence="1 2" key="1">
    <citation type="journal article" date="2021" name="Hortic Res">
        <title>High-quality reference genome and annotation aids understanding of berry development for evergreen blueberry (Vaccinium darrowii).</title>
        <authorList>
            <person name="Yu J."/>
            <person name="Hulse-Kemp A.M."/>
            <person name="Babiker E."/>
            <person name="Staton M."/>
        </authorList>
    </citation>
    <scope>NUCLEOTIDE SEQUENCE [LARGE SCALE GENOMIC DNA]</scope>
    <source>
        <strain evidence="2">cv. NJ 8807/NJ 8810</strain>
        <tissue evidence="1">Young leaf</tissue>
    </source>
</reference>
<gene>
    <name evidence="1" type="ORF">Vadar_026204</name>
</gene>
<name>A0ACB7ZMU9_9ERIC</name>
<keyword evidence="2" id="KW-1185">Reference proteome</keyword>
<organism evidence="1 2">
    <name type="scientific">Vaccinium darrowii</name>
    <dbReference type="NCBI Taxonomy" id="229202"/>
    <lineage>
        <taxon>Eukaryota</taxon>
        <taxon>Viridiplantae</taxon>
        <taxon>Streptophyta</taxon>
        <taxon>Embryophyta</taxon>
        <taxon>Tracheophyta</taxon>
        <taxon>Spermatophyta</taxon>
        <taxon>Magnoliopsida</taxon>
        <taxon>eudicotyledons</taxon>
        <taxon>Gunneridae</taxon>
        <taxon>Pentapetalae</taxon>
        <taxon>asterids</taxon>
        <taxon>Ericales</taxon>
        <taxon>Ericaceae</taxon>
        <taxon>Vaccinioideae</taxon>
        <taxon>Vaccinieae</taxon>
        <taxon>Vaccinium</taxon>
    </lineage>
</organism>
<protein>
    <submittedName>
        <fullName evidence="1">Uncharacterized protein</fullName>
    </submittedName>
</protein>
<comment type="caution">
    <text evidence="1">The sequence shown here is derived from an EMBL/GenBank/DDBJ whole genome shotgun (WGS) entry which is preliminary data.</text>
</comment>
<dbReference type="Proteomes" id="UP000828048">
    <property type="component" value="Chromosome 9"/>
</dbReference>
<accession>A0ACB7ZMU9</accession>